<evidence type="ECO:0000313" key="3">
    <source>
        <dbReference type="Proteomes" id="UP000572817"/>
    </source>
</evidence>
<dbReference type="Pfam" id="PF12680">
    <property type="entry name" value="SnoaL_2"/>
    <property type="match status" value="1"/>
</dbReference>
<reference evidence="2" key="1">
    <citation type="submission" date="2020-04" db="EMBL/GenBank/DDBJ databases">
        <title>Genome Assembly and Annotation of Botryosphaeria dothidea sdau 11-99, a Latent Pathogen of Apple Fruit Ring Rot in China.</title>
        <authorList>
            <person name="Yu C."/>
            <person name="Diao Y."/>
            <person name="Lu Q."/>
            <person name="Zhao J."/>
            <person name="Cui S."/>
            <person name="Peng C."/>
            <person name="He B."/>
            <person name="Liu H."/>
        </authorList>
    </citation>
    <scope>NUCLEOTIDE SEQUENCE [LARGE SCALE GENOMIC DNA]</scope>
    <source>
        <strain evidence="2">Sdau11-99</strain>
    </source>
</reference>
<keyword evidence="3" id="KW-1185">Reference proteome</keyword>
<sequence>MSSSVRTREDLDRYIVAFNTNDYDTYASFYSPDVEMNLGATVVKGKDEIIKWFKEARKRILEYLEVEHVFIGEKAVALTEDITFTALIDFDEPFYDVGPPVQKGGGYKAPFVIFYDLDEQGRMKTLNAGRIKPAVVN</sequence>
<dbReference type="SUPFAM" id="SSF54427">
    <property type="entry name" value="NTF2-like"/>
    <property type="match status" value="1"/>
</dbReference>
<dbReference type="Proteomes" id="UP000572817">
    <property type="component" value="Unassembled WGS sequence"/>
</dbReference>
<dbReference type="Gene3D" id="3.10.450.50">
    <property type="match status" value="1"/>
</dbReference>
<dbReference type="InterPro" id="IPR032710">
    <property type="entry name" value="NTF2-like_dom_sf"/>
</dbReference>
<comment type="caution">
    <text evidence="2">The sequence shown here is derived from an EMBL/GenBank/DDBJ whole genome shotgun (WGS) entry which is preliminary data.</text>
</comment>
<dbReference type="AlphaFoldDB" id="A0A8H4J808"/>
<evidence type="ECO:0000313" key="2">
    <source>
        <dbReference type="EMBL" id="KAF4314279.1"/>
    </source>
</evidence>
<gene>
    <name evidence="2" type="ORF">GTA08_BOTSDO00728</name>
</gene>
<proteinExistence type="predicted"/>
<organism evidence="2 3">
    <name type="scientific">Botryosphaeria dothidea</name>
    <dbReference type="NCBI Taxonomy" id="55169"/>
    <lineage>
        <taxon>Eukaryota</taxon>
        <taxon>Fungi</taxon>
        <taxon>Dikarya</taxon>
        <taxon>Ascomycota</taxon>
        <taxon>Pezizomycotina</taxon>
        <taxon>Dothideomycetes</taxon>
        <taxon>Dothideomycetes incertae sedis</taxon>
        <taxon>Botryosphaeriales</taxon>
        <taxon>Botryosphaeriaceae</taxon>
        <taxon>Botryosphaeria</taxon>
    </lineage>
</organism>
<dbReference type="EMBL" id="WWBZ02000001">
    <property type="protein sequence ID" value="KAF4314279.1"/>
    <property type="molecule type" value="Genomic_DNA"/>
</dbReference>
<evidence type="ECO:0000259" key="1">
    <source>
        <dbReference type="Pfam" id="PF12680"/>
    </source>
</evidence>
<name>A0A8H4J808_9PEZI</name>
<protein>
    <recommendedName>
        <fullName evidence="1">SnoaL-like domain-containing protein</fullName>
    </recommendedName>
</protein>
<accession>A0A8H4J808</accession>
<dbReference type="OrthoDB" id="3890162at2759"/>
<feature type="domain" description="SnoaL-like" evidence="1">
    <location>
        <begin position="12"/>
        <end position="123"/>
    </location>
</feature>
<dbReference type="InterPro" id="IPR037401">
    <property type="entry name" value="SnoaL-like"/>
</dbReference>